<protein>
    <submittedName>
        <fullName evidence="1">Uncharacterized protein</fullName>
    </submittedName>
</protein>
<dbReference type="AlphaFoldDB" id="A0A6M3IQL7"/>
<name>A0A6M3IQL7_9ZZZZ</name>
<evidence type="ECO:0000313" key="1">
    <source>
        <dbReference type="EMBL" id="QJA59703.1"/>
    </source>
</evidence>
<gene>
    <name evidence="1" type="ORF">MM415B01245_0015</name>
</gene>
<accession>A0A6M3IQL7</accession>
<sequence>MKTLWTIAVIVMIGFAYLGGFASHAALNPPEVIEKPYPVVEYRTVNVTQYVDRWHETEIITVTNTVNNTIVKEVEVEKVRIVNNEWREFESLAEFTAWAEPKLVYLFPTGGDPDTADCDDYAERIQLLAYQDGYLLSAQPVDADGKVFGIKVSDEQGSHDLNRVNIGNDIYIFEPQPDKVRIIKVGERD</sequence>
<dbReference type="EMBL" id="MT141381">
    <property type="protein sequence ID" value="QJA59703.1"/>
    <property type="molecule type" value="Genomic_DNA"/>
</dbReference>
<proteinExistence type="predicted"/>
<organism evidence="1">
    <name type="scientific">viral metagenome</name>
    <dbReference type="NCBI Taxonomy" id="1070528"/>
    <lineage>
        <taxon>unclassified sequences</taxon>
        <taxon>metagenomes</taxon>
        <taxon>organismal metagenomes</taxon>
    </lineage>
</organism>
<reference evidence="1" key="1">
    <citation type="submission" date="2020-03" db="EMBL/GenBank/DDBJ databases">
        <title>The deep terrestrial virosphere.</title>
        <authorList>
            <person name="Holmfeldt K."/>
            <person name="Nilsson E."/>
            <person name="Simone D."/>
            <person name="Lopez-Fernandez M."/>
            <person name="Wu X."/>
            <person name="de Brujin I."/>
            <person name="Lundin D."/>
            <person name="Andersson A."/>
            <person name="Bertilsson S."/>
            <person name="Dopson M."/>
        </authorList>
    </citation>
    <scope>NUCLEOTIDE SEQUENCE</scope>
    <source>
        <strain evidence="1">MM415B01245</strain>
    </source>
</reference>